<protein>
    <submittedName>
        <fullName evidence="1">Uncharacterized protein</fullName>
    </submittedName>
</protein>
<evidence type="ECO:0000313" key="2">
    <source>
        <dbReference type="Proteomes" id="UP000193749"/>
    </source>
</evidence>
<dbReference type="RefSeq" id="WP_084880765.1">
    <property type="nucleotide sequence ID" value="NZ_JAGGMY010000004.1"/>
</dbReference>
<reference evidence="1 2" key="1">
    <citation type="journal article" date="2017" name="Antonie Van Leeuwenhoek">
        <title>Phylogenomic resolution of the bacterial genus Pantoea and its relationship with Erwinia and Tatumella.</title>
        <authorList>
            <person name="Palmer M."/>
            <person name="Steenkamp E.T."/>
            <person name="Coetzee M.P."/>
            <person name="Chan W.Y."/>
            <person name="van Zyl E."/>
            <person name="De Maayer P."/>
            <person name="Coutinho T.A."/>
            <person name="Blom J."/>
            <person name="Smits T.H."/>
            <person name="Duffy B."/>
            <person name="Venter S.N."/>
        </authorList>
    </citation>
    <scope>NUCLEOTIDE SEQUENCE [LARGE SCALE GENOMIC DNA]</scope>
    <source>
        <strain evidence="1 2">LMG 2657</strain>
    </source>
</reference>
<comment type="caution">
    <text evidence="1">The sequence shown here is derived from an EMBL/GenBank/DDBJ whole genome shotgun (WGS) entry which is preliminary data.</text>
</comment>
<proteinExistence type="predicted"/>
<dbReference type="STRING" id="55209.HA50_28385"/>
<sequence length="639" mass="69910">MPINNTQSSIYVPCSNGIENNLSVKLNKENGLEVDGAFNTAEAKFKDDMPKILVVGYSPTGGGHTARTLNIVEEALNSGSLPEGSLVFIHVPPVWEGTPRPQLLNALADKLLAKGVQVKFAESDKPVYGYLDAKTGGSDDPEILKRIALHPLRNDDQSGKNQFLKKYFSAGDKVKSAEHVENHTTGGKVENLKRISANDLMKSYAGNKNLHVLSDMDPALQKASYNTGVPSSKRVDQQNHAILLDPTNKNNNQLSKSVLAKVLDARGGQISHIALGGKNTLREVLRAANKLGIDDKTSLKGGKAAINKVLFSAAKHPDTKVQDIVKGSVLIGQGVKAPDDINKVVYVYAHKKMPIIAEHIKQGINAGEKDYNDKAFVFCGKDATPGHNAMHLAYLADADGMTTSGAGTCGEFAYLHREAGAQSNLLILPIEGHNEQEAIADSLCQEFPNNMLRLSPGEKLEQGTKIDQLVARKQNTKNDSTKSYHDVIKAISQESTYVNQAHDILFGVNDMAGQDKIYQTIERGMYNDPDMKATRHYLKLYFQLESYLSQDVVQYPISIKFKEAGAPGVTFKNFNEVKDLLKDDGQLKNLLGMSDKVKVKELPMLEELRGLVTSTDSTSLSEKFKDLNVKMGHHMVTGF</sequence>
<accession>A0A1X1EFX7</accession>
<dbReference type="EMBL" id="MLJI01000003">
    <property type="protein sequence ID" value="ORM87858.1"/>
    <property type="molecule type" value="Genomic_DNA"/>
</dbReference>
<organism evidence="1 2">
    <name type="scientific">Pantoea cypripedii</name>
    <name type="common">Pectobacterium cypripedii</name>
    <name type="synonym">Erwinia cypripedii</name>
    <dbReference type="NCBI Taxonomy" id="55209"/>
    <lineage>
        <taxon>Bacteria</taxon>
        <taxon>Pseudomonadati</taxon>
        <taxon>Pseudomonadota</taxon>
        <taxon>Gammaproteobacteria</taxon>
        <taxon>Enterobacterales</taxon>
        <taxon>Erwiniaceae</taxon>
        <taxon>Pantoea</taxon>
    </lineage>
</organism>
<dbReference type="Proteomes" id="UP000193749">
    <property type="component" value="Unassembled WGS sequence"/>
</dbReference>
<dbReference type="OrthoDB" id="9151203at2"/>
<name>A0A1X1EFX7_PANCY</name>
<evidence type="ECO:0000313" key="1">
    <source>
        <dbReference type="EMBL" id="ORM87858.1"/>
    </source>
</evidence>
<gene>
    <name evidence="1" type="ORF">HA50_28385</name>
</gene>
<keyword evidence="2" id="KW-1185">Reference proteome</keyword>
<dbReference type="AlphaFoldDB" id="A0A1X1EFX7"/>